<dbReference type="CDD" id="cd02440">
    <property type="entry name" value="AdoMet_MTases"/>
    <property type="match status" value="1"/>
</dbReference>
<dbReference type="Proteomes" id="UP001059380">
    <property type="component" value="Chromosome"/>
</dbReference>
<dbReference type="AlphaFoldDB" id="A0A9J7BMH3"/>
<dbReference type="GO" id="GO:0008168">
    <property type="term" value="F:methyltransferase activity"/>
    <property type="evidence" value="ECO:0007669"/>
    <property type="project" value="UniProtKB-KW"/>
</dbReference>
<keyword evidence="2" id="KW-0489">Methyltransferase</keyword>
<evidence type="ECO:0000259" key="1">
    <source>
        <dbReference type="Pfam" id="PF13649"/>
    </source>
</evidence>
<keyword evidence="3" id="KW-1185">Reference proteome</keyword>
<dbReference type="SUPFAM" id="SSF53335">
    <property type="entry name" value="S-adenosyl-L-methionine-dependent methyltransferases"/>
    <property type="match status" value="1"/>
</dbReference>
<evidence type="ECO:0000313" key="3">
    <source>
        <dbReference type="Proteomes" id="UP001059380"/>
    </source>
</evidence>
<gene>
    <name evidence="2" type="ORF">MOP44_20615</name>
</gene>
<keyword evidence="2" id="KW-0808">Transferase</keyword>
<dbReference type="Gene3D" id="3.40.50.150">
    <property type="entry name" value="Vaccinia Virus protein VP39"/>
    <property type="match status" value="1"/>
</dbReference>
<proteinExistence type="predicted"/>
<dbReference type="InterPro" id="IPR029063">
    <property type="entry name" value="SAM-dependent_MTases_sf"/>
</dbReference>
<protein>
    <submittedName>
        <fullName evidence="2">Class I SAM-dependent methyltransferase</fullName>
    </submittedName>
</protein>
<dbReference type="EMBL" id="CP093313">
    <property type="protein sequence ID" value="UWZ82962.1"/>
    <property type="molecule type" value="Genomic_DNA"/>
</dbReference>
<dbReference type="InterPro" id="IPR041698">
    <property type="entry name" value="Methyltransf_25"/>
</dbReference>
<feature type="domain" description="Methyltransferase" evidence="1">
    <location>
        <begin position="84"/>
        <end position="175"/>
    </location>
</feature>
<dbReference type="Pfam" id="PF13649">
    <property type="entry name" value="Methyltransf_25"/>
    <property type="match status" value="1"/>
</dbReference>
<dbReference type="RefSeq" id="WP_260792295.1">
    <property type="nucleotide sequence ID" value="NZ_CP093313.1"/>
</dbReference>
<reference evidence="2" key="1">
    <citation type="submission" date="2021-04" db="EMBL/GenBank/DDBJ databases">
        <title>Phylogenetic analysis of Acidobacteriaceae.</title>
        <authorList>
            <person name="Qiu L."/>
            <person name="Zhang Q."/>
        </authorList>
    </citation>
    <scope>NUCLEOTIDE SEQUENCE</scope>
    <source>
        <strain evidence="2">DSM 25168</strain>
    </source>
</reference>
<evidence type="ECO:0000313" key="2">
    <source>
        <dbReference type="EMBL" id="UWZ82962.1"/>
    </source>
</evidence>
<organism evidence="2 3">
    <name type="scientific">Occallatibacter riparius</name>
    <dbReference type="NCBI Taxonomy" id="1002689"/>
    <lineage>
        <taxon>Bacteria</taxon>
        <taxon>Pseudomonadati</taxon>
        <taxon>Acidobacteriota</taxon>
        <taxon>Terriglobia</taxon>
        <taxon>Terriglobales</taxon>
        <taxon>Acidobacteriaceae</taxon>
        <taxon>Occallatibacter</taxon>
    </lineage>
</organism>
<dbReference type="KEGG" id="orp:MOP44_20615"/>
<accession>A0A9J7BMH3</accession>
<name>A0A9J7BMH3_9BACT</name>
<sequence length="249" mass="27721">MNSSGERRRLPGLTVRDGLIPHPFDVENGVRTSGLVAGRHLKSGHAHDRHATAYFGVAPSVFHKLMGRWERTRPAAEISETTFIDVGAGMGRAVLLAAEMPFRQVIGVELHPALVRTARRNVAVWRKAGRVKVPVRVVQADAAEFAFPAEPTVLFLFNPFGAVVMRRLLKRLARAFAERPGALDVLYVNDEQAWVLEQQKGFARLFSGKVPRSRADNAADKRILDNQPDGEYASAPYEDCSIWRWMGVE</sequence>
<dbReference type="GO" id="GO:0032259">
    <property type="term" value="P:methylation"/>
    <property type="evidence" value="ECO:0007669"/>
    <property type="project" value="UniProtKB-KW"/>
</dbReference>